<evidence type="ECO:0000313" key="4">
    <source>
        <dbReference type="Proteomes" id="UP000016570"/>
    </source>
</evidence>
<dbReference type="InterPro" id="IPR014710">
    <property type="entry name" value="RmlC-like_jellyroll"/>
</dbReference>
<dbReference type="CDD" id="cd02209">
    <property type="entry name" value="cupin_XRE_C"/>
    <property type="match status" value="1"/>
</dbReference>
<dbReference type="InterPro" id="IPR011051">
    <property type="entry name" value="RmlC_Cupin_sf"/>
</dbReference>
<dbReference type="InterPro" id="IPR010982">
    <property type="entry name" value="Lambda_DNA-bd_dom_sf"/>
</dbReference>
<keyword evidence="1" id="KW-0238">DNA-binding</keyword>
<proteinExistence type="predicted"/>
<organism evidence="3 4">
    <name type="scientific">Vibrio proteolyticus NBRC 13287</name>
    <dbReference type="NCBI Taxonomy" id="1219065"/>
    <lineage>
        <taxon>Bacteria</taxon>
        <taxon>Pseudomonadati</taxon>
        <taxon>Pseudomonadota</taxon>
        <taxon>Gammaproteobacteria</taxon>
        <taxon>Vibrionales</taxon>
        <taxon>Vibrionaceae</taxon>
        <taxon>Vibrio</taxon>
    </lineage>
</organism>
<evidence type="ECO:0000313" key="3">
    <source>
        <dbReference type="EMBL" id="GAD66763.1"/>
    </source>
</evidence>
<dbReference type="CDD" id="cd00093">
    <property type="entry name" value="HTH_XRE"/>
    <property type="match status" value="1"/>
</dbReference>
<dbReference type="PROSITE" id="PS50943">
    <property type="entry name" value="HTH_CROC1"/>
    <property type="match status" value="1"/>
</dbReference>
<dbReference type="SUPFAM" id="SSF51182">
    <property type="entry name" value="RmlC-like cupins"/>
    <property type="match status" value="1"/>
</dbReference>
<name>U3BJD7_VIBPR</name>
<dbReference type="EMBL" id="BATJ01000005">
    <property type="protein sequence ID" value="GAD66763.1"/>
    <property type="molecule type" value="Genomic_DNA"/>
</dbReference>
<dbReference type="AlphaFoldDB" id="U3BJD7"/>
<evidence type="ECO:0000256" key="1">
    <source>
        <dbReference type="ARBA" id="ARBA00023125"/>
    </source>
</evidence>
<accession>U3BJD7</accession>
<evidence type="ECO:0000259" key="2">
    <source>
        <dbReference type="PROSITE" id="PS50943"/>
    </source>
</evidence>
<dbReference type="InterPro" id="IPR013096">
    <property type="entry name" value="Cupin_2"/>
</dbReference>
<dbReference type="GO" id="GO:0003700">
    <property type="term" value="F:DNA-binding transcription factor activity"/>
    <property type="evidence" value="ECO:0007669"/>
    <property type="project" value="TreeGrafter"/>
</dbReference>
<comment type="caution">
    <text evidence="3">The sequence shown here is derived from an EMBL/GenBank/DDBJ whole genome shotgun (WGS) entry which is preliminary data.</text>
</comment>
<dbReference type="SUPFAM" id="SSF47413">
    <property type="entry name" value="lambda repressor-like DNA-binding domains"/>
    <property type="match status" value="1"/>
</dbReference>
<reference evidence="3 4" key="1">
    <citation type="submission" date="2013-09" db="EMBL/GenBank/DDBJ databases">
        <title>Whole genome shotgun sequence of Vibrio proteolyticus NBRC 13287.</title>
        <authorList>
            <person name="Isaki S."/>
            <person name="Hosoyama A."/>
            <person name="Numata M."/>
            <person name="Hashimoto M."/>
            <person name="Hosoyama Y."/>
            <person name="Tsuchikane K."/>
            <person name="Noguchi M."/>
            <person name="Hirakata S."/>
            <person name="Ichikawa N."/>
            <person name="Ohji S."/>
            <person name="Yamazoe A."/>
            <person name="Fujita N."/>
        </authorList>
    </citation>
    <scope>NUCLEOTIDE SEQUENCE [LARGE SCALE GENOMIC DNA]</scope>
    <source>
        <strain evidence="3 4">NBRC 13287</strain>
    </source>
</reference>
<dbReference type="PANTHER" id="PTHR46797">
    <property type="entry name" value="HTH-TYPE TRANSCRIPTIONAL REGULATOR"/>
    <property type="match status" value="1"/>
</dbReference>
<dbReference type="InterPro" id="IPR050807">
    <property type="entry name" value="TransReg_Diox_bact_type"/>
</dbReference>
<dbReference type="Pfam" id="PF01381">
    <property type="entry name" value="HTH_3"/>
    <property type="match status" value="1"/>
</dbReference>
<dbReference type="STRING" id="1219065.VPR01S_05_00580"/>
<dbReference type="PANTHER" id="PTHR46797:SF11">
    <property type="entry name" value="HTH-TYPE TRANSCRIPTIONAL REGULATOR PUUR"/>
    <property type="match status" value="1"/>
</dbReference>
<dbReference type="Gene3D" id="1.10.260.40">
    <property type="entry name" value="lambda repressor-like DNA-binding domains"/>
    <property type="match status" value="1"/>
</dbReference>
<dbReference type="Proteomes" id="UP000016570">
    <property type="component" value="Unassembled WGS sequence"/>
</dbReference>
<dbReference type="GO" id="GO:0005829">
    <property type="term" value="C:cytosol"/>
    <property type="evidence" value="ECO:0007669"/>
    <property type="project" value="TreeGrafter"/>
</dbReference>
<dbReference type="eggNOG" id="COG1396">
    <property type="taxonomic scope" value="Bacteria"/>
</dbReference>
<dbReference type="InterPro" id="IPR001387">
    <property type="entry name" value="Cro/C1-type_HTH"/>
</dbReference>
<dbReference type="SMART" id="SM00530">
    <property type="entry name" value="HTH_XRE"/>
    <property type="match status" value="1"/>
</dbReference>
<sequence length="185" mass="20807">MDRDMDVGKQLKTIRTMRGLSQRELAKRSGVTNSMISQIEQNQVNPSVGSLKKILDAIPISMGEFFTLDVETQHDEIFFSPEQLTDLGDGSLQLWLVGAKREGRQLAIMREIYPPGADTGTDFMQHDGEEGGVILRGEIEITVGNQTRVLKAGDSYYFETRKPHRFRNKSRLECELISASTPPTF</sequence>
<feature type="domain" description="HTH cro/C1-type" evidence="2">
    <location>
        <begin position="11"/>
        <end position="65"/>
    </location>
</feature>
<dbReference type="GO" id="GO:0003677">
    <property type="term" value="F:DNA binding"/>
    <property type="evidence" value="ECO:0007669"/>
    <property type="project" value="UniProtKB-KW"/>
</dbReference>
<gene>
    <name evidence="3" type="ORF">VPR01S_05_00580</name>
</gene>
<keyword evidence="4" id="KW-1185">Reference proteome</keyword>
<protein>
    <submittedName>
        <fullName evidence="3">Putative transcriptional regulator</fullName>
    </submittedName>
</protein>
<dbReference type="Pfam" id="PF07883">
    <property type="entry name" value="Cupin_2"/>
    <property type="match status" value="1"/>
</dbReference>
<dbReference type="Gene3D" id="2.60.120.10">
    <property type="entry name" value="Jelly Rolls"/>
    <property type="match status" value="1"/>
</dbReference>